<protein>
    <recommendedName>
        <fullName evidence="2">Retrovirus-related Pol polyprotein from transposon TNT 1-94-like beta-barrel domain-containing protein</fullName>
    </recommendedName>
</protein>
<feature type="region of interest" description="Disordered" evidence="1">
    <location>
        <begin position="295"/>
        <end position="323"/>
    </location>
</feature>
<gene>
    <name evidence="3" type="ORF">NP233_g12841</name>
</gene>
<name>A0AAD5VF11_9AGAR</name>
<dbReference type="InterPro" id="IPR054722">
    <property type="entry name" value="PolX-like_BBD"/>
</dbReference>
<reference evidence="3" key="1">
    <citation type="submission" date="2022-07" db="EMBL/GenBank/DDBJ databases">
        <title>Genome Sequence of Leucocoprinus birnbaumii.</title>
        <authorList>
            <person name="Buettner E."/>
        </authorList>
    </citation>
    <scope>NUCLEOTIDE SEQUENCE</scope>
    <source>
        <strain evidence="3">VT141</strain>
    </source>
</reference>
<comment type="caution">
    <text evidence="3">The sequence shown here is derived from an EMBL/GenBank/DDBJ whole genome shotgun (WGS) entry which is preliminary data.</text>
</comment>
<dbReference type="AlphaFoldDB" id="A0AAD5VF11"/>
<evidence type="ECO:0000256" key="1">
    <source>
        <dbReference type="SAM" id="MobiDB-lite"/>
    </source>
</evidence>
<feature type="domain" description="Retrovirus-related Pol polyprotein from transposon TNT 1-94-like beta-barrel" evidence="2">
    <location>
        <begin position="394"/>
        <end position="477"/>
    </location>
</feature>
<evidence type="ECO:0000313" key="3">
    <source>
        <dbReference type="EMBL" id="KAJ3552616.1"/>
    </source>
</evidence>
<dbReference type="EMBL" id="JANIEX010002028">
    <property type="protein sequence ID" value="KAJ3552616.1"/>
    <property type="molecule type" value="Genomic_DNA"/>
</dbReference>
<organism evidence="3 4">
    <name type="scientific">Leucocoprinus birnbaumii</name>
    <dbReference type="NCBI Taxonomy" id="56174"/>
    <lineage>
        <taxon>Eukaryota</taxon>
        <taxon>Fungi</taxon>
        <taxon>Dikarya</taxon>
        <taxon>Basidiomycota</taxon>
        <taxon>Agaricomycotina</taxon>
        <taxon>Agaricomycetes</taxon>
        <taxon>Agaricomycetidae</taxon>
        <taxon>Agaricales</taxon>
        <taxon>Agaricineae</taxon>
        <taxon>Agaricaceae</taxon>
        <taxon>Leucocoprinus</taxon>
    </lineage>
</organism>
<dbReference type="Pfam" id="PF14223">
    <property type="entry name" value="Retrotran_gag_2"/>
    <property type="match status" value="1"/>
</dbReference>
<evidence type="ECO:0000259" key="2">
    <source>
        <dbReference type="Pfam" id="PF22936"/>
    </source>
</evidence>
<proteinExistence type="predicted"/>
<sequence>MSSTTTGGGSPPIFADGDKFDGMNWVLWSGLIRIAAEVRGIAGYLDGTVKNPVAVEATIPTQPITTTTPSLDDIQTTAASPTLTPLPPDDTKWDSLHPSPAEWKVRNAWAKGLLVFNTKNPIGLGINVSGTAADAWKSYLEGYKTASDMARQNAEVELRNLKYSDNDDFPAHVVAMRNKWAHANALGAEITDKNFKTIMLNSLPHSWDPVVASLYRDMSSFEAISALQSWWIRISGDRVSNPVHAVTALQAVNPGRRDRSQLFCTNPNCNRTGHTIEVCYWKGGGMEGKFPPGFGKRGGVRGSSAGTRQGGFRNAPTMNLASQDTEADPQVFAMMSMGSTDFKVPEFTPPPSSSVKTKVEDVQCGEGVDRVSRKWLPDEPIVYRATRYDNILTLIDSGASDHCFANATLFSPYAPFPSAQTGLSAGRDTTFDIVGKGAVKFMTAIGGVNRKVTFEEVLHTPNLRSNLISVSKLGQKGVRVEFTGSEATVLSANNVPIMSARRLGQLYAVDVT</sequence>
<dbReference type="Pfam" id="PF22936">
    <property type="entry name" value="Pol_BBD"/>
    <property type="match status" value="1"/>
</dbReference>
<evidence type="ECO:0000313" key="4">
    <source>
        <dbReference type="Proteomes" id="UP001213000"/>
    </source>
</evidence>
<accession>A0AAD5VF11</accession>
<dbReference type="Proteomes" id="UP001213000">
    <property type="component" value="Unassembled WGS sequence"/>
</dbReference>
<keyword evidence="4" id="KW-1185">Reference proteome</keyword>